<keyword evidence="7" id="KW-0560">Oxidoreductase</keyword>
<dbReference type="EC" id="1.18.1.2" evidence="2"/>
<dbReference type="Pfam" id="PF12838">
    <property type="entry name" value="Fer4_7"/>
    <property type="match status" value="1"/>
</dbReference>
<evidence type="ECO:0000256" key="10">
    <source>
        <dbReference type="ARBA" id="ARBA00047776"/>
    </source>
</evidence>
<evidence type="ECO:0000256" key="7">
    <source>
        <dbReference type="ARBA" id="ARBA00023002"/>
    </source>
</evidence>
<gene>
    <name evidence="12" type="ORF">PT015_13610</name>
</gene>
<dbReference type="Proteomes" id="UP001236585">
    <property type="component" value="Chromosome"/>
</dbReference>
<dbReference type="PROSITE" id="PS00198">
    <property type="entry name" value="4FE4S_FER_1"/>
    <property type="match status" value="1"/>
</dbReference>
<keyword evidence="6" id="KW-0521">NADP</keyword>
<dbReference type="PROSITE" id="PS51379">
    <property type="entry name" value="4FE4S_FER_2"/>
    <property type="match status" value="2"/>
</dbReference>
<dbReference type="PANTHER" id="PTHR48467:SF1">
    <property type="entry name" value="GLUTAMATE SYNTHASE 1 [NADH], CHLOROPLASTIC-LIKE"/>
    <property type="match status" value="1"/>
</dbReference>
<dbReference type="SUPFAM" id="SSF51971">
    <property type="entry name" value="Nucleotide-binding domain"/>
    <property type="match status" value="1"/>
</dbReference>
<protein>
    <recommendedName>
        <fullName evidence="2">ferredoxin--NADP(+) reductase</fullName>
        <ecNumber evidence="2">1.18.1.2</ecNumber>
    </recommendedName>
</protein>
<keyword evidence="9" id="KW-0411">Iron-sulfur</keyword>
<evidence type="ECO:0000313" key="13">
    <source>
        <dbReference type="Proteomes" id="UP001236585"/>
    </source>
</evidence>
<dbReference type="Pfam" id="PF07992">
    <property type="entry name" value="Pyr_redox_2"/>
    <property type="match status" value="1"/>
</dbReference>
<dbReference type="Gene3D" id="3.50.50.60">
    <property type="entry name" value="FAD/NAD(P)-binding domain"/>
    <property type="match status" value="1"/>
</dbReference>
<evidence type="ECO:0000256" key="4">
    <source>
        <dbReference type="ARBA" id="ARBA00022723"/>
    </source>
</evidence>
<dbReference type="Gene3D" id="3.40.50.720">
    <property type="entry name" value="NAD(P)-binding Rossmann-like Domain"/>
    <property type="match status" value="1"/>
</dbReference>
<accession>A0ABY8VUZ1</accession>
<evidence type="ECO:0000256" key="5">
    <source>
        <dbReference type="ARBA" id="ARBA00022827"/>
    </source>
</evidence>
<dbReference type="InterPro" id="IPR017896">
    <property type="entry name" value="4Fe4S_Fe-S-bd"/>
</dbReference>
<keyword evidence="3" id="KW-0285">Flavoprotein</keyword>
<evidence type="ECO:0000313" key="12">
    <source>
        <dbReference type="EMBL" id="WIM85972.1"/>
    </source>
</evidence>
<keyword evidence="13" id="KW-1185">Reference proteome</keyword>
<evidence type="ECO:0000256" key="9">
    <source>
        <dbReference type="ARBA" id="ARBA00023014"/>
    </source>
</evidence>
<dbReference type="RefSeq" id="WP_285185145.1">
    <property type="nucleotide sequence ID" value="NZ_CP126981.1"/>
</dbReference>
<evidence type="ECO:0000256" key="1">
    <source>
        <dbReference type="ARBA" id="ARBA00001974"/>
    </source>
</evidence>
<dbReference type="InterPro" id="IPR055275">
    <property type="entry name" value="Ferredox_Rdtase"/>
</dbReference>
<keyword evidence="5" id="KW-0274">FAD</keyword>
<name>A0ABY8VUZ1_9MYCO</name>
<dbReference type="InterPro" id="IPR023753">
    <property type="entry name" value="FAD/NAD-binding_dom"/>
</dbReference>
<dbReference type="SUPFAM" id="SSF54862">
    <property type="entry name" value="4Fe-4S ferredoxins"/>
    <property type="match status" value="1"/>
</dbReference>
<evidence type="ECO:0000256" key="6">
    <source>
        <dbReference type="ARBA" id="ARBA00022857"/>
    </source>
</evidence>
<evidence type="ECO:0000256" key="8">
    <source>
        <dbReference type="ARBA" id="ARBA00023004"/>
    </source>
</evidence>
<dbReference type="InterPro" id="IPR017900">
    <property type="entry name" value="4Fe4S_Fe_S_CS"/>
</dbReference>
<feature type="domain" description="4Fe-4S ferredoxin-type" evidence="11">
    <location>
        <begin position="37"/>
        <end position="66"/>
    </location>
</feature>
<keyword evidence="4" id="KW-0479">Metal-binding</keyword>
<reference evidence="12 13" key="1">
    <citation type="journal article" date="2023" name="Microbiol. Resour. Announc.">
        <title>Complete Genome Sequence of Mycobacterium wuenschmanii, a novel Nontuberculous Mycobacterium Isolated from a captive population of Amazon Milk Frogs.</title>
        <authorList>
            <person name="Hicks J."/>
            <person name="Zeineldin M."/>
            <person name="Ward H."/>
            <person name="Wuenschmann A."/>
            <person name="Camp P."/>
            <person name="Farrell D."/>
            <person name="Lehman K."/>
            <person name="Thacker T."/>
            <person name="Cuthbert E."/>
        </authorList>
    </citation>
    <scope>NUCLEOTIDE SEQUENCE [LARGE SCALE GENOMIC DNA]</scope>
    <source>
        <strain evidence="12 13">Wuenschmanii</strain>
    </source>
</reference>
<evidence type="ECO:0000256" key="3">
    <source>
        <dbReference type="ARBA" id="ARBA00022630"/>
    </source>
</evidence>
<dbReference type="PRINTS" id="PR00419">
    <property type="entry name" value="ADXRDTASE"/>
</dbReference>
<dbReference type="Gene3D" id="3.30.70.20">
    <property type="match status" value="1"/>
</dbReference>
<dbReference type="EMBL" id="CP126981">
    <property type="protein sequence ID" value="WIM85972.1"/>
    <property type="molecule type" value="Genomic_DNA"/>
</dbReference>
<proteinExistence type="predicted"/>
<keyword evidence="8" id="KW-0408">Iron</keyword>
<dbReference type="InterPro" id="IPR036188">
    <property type="entry name" value="FAD/NAD-bd_sf"/>
</dbReference>
<organism evidence="12 13">
    <name type="scientific">Candidatus Mycobacterium wuenschmannii</name>
    <dbReference type="NCBI Taxonomy" id="3027808"/>
    <lineage>
        <taxon>Bacteria</taxon>
        <taxon>Bacillati</taxon>
        <taxon>Actinomycetota</taxon>
        <taxon>Actinomycetes</taxon>
        <taxon>Mycobacteriales</taxon>
        <taxon>Mycobacteriaceae</taxon>
        <taxon>Mycobacterium</taxon>
    </lineage>
</organism>
<sequence>MPHVITQSCCSDGSCVYACPVNCIHPSPDEPEFASAEMLYIDPVACVDCGACVSACPVGAIAPDSKLTTEQLPFIELNSLFYEPVHSARPADTKLPPTSKLAPVIPAPEVHGRHGGPLTVAIVGSGPAAMYAADELLTQQGVRVNVFEKLPTPYGLVRAGVAPDHQTTKRVTKLFDRIARRREFRFYLNVEVGNQLSHEDVLAHHHAVIYAVGAPNDKRLDIGGMDLPGTGTATELVAWINGHPDFVDLPVDLSHERVIVIGNGNVALDVARVLTADPDELAHTDIADHALAALRESRVREVVIAARRGPEHSAFTLPELIGLTATSEVVLAQEDRDAVLRDLETTTDTLTRQKLEVLSRLETSSGDTSKPRIRFAYNLTPKRVLGDRRAAGMEFGVTDSDAVQTIDAGLVLTSIGYHGKAIKGLPFDDKAGVVPNDGGRVEQADGAYVAGWIKRGPTGFIGTNKSCAAQTVQRLVDDYNAGLLRDPVGKPAALDKLVRQRQPDMVDAGGWRAIDAAEVARGEAAERPRTKFTSVTDMLAAAADAPTPSLRSRVTGRLRELADLT</sequence>
<dbReference type="PANTHER" id="PTHR48467">
    <property type="entry name" value="GLUTAMATE SYNTHASE 1 [NADH], CHLOROPLASTIC-LIKE"/>
    <property type="match status" value="1"/>
</dbReference>
<evidence type="ECO:0000259" key="11">
    <source>
        <dbReference type="PROSITE" id="PS51379"/>
    </source>
</evidence>
<comment type="catalytic activity">
    <reaction evidence="10">
        <text>2 reduced [2Fe-2S]-[ferredoxin] + NADP(+) + H(+) = 2 oxidized [2Fe-2S]-[ferredoxin] + NADPH</text>
        <dbReference type="Rhea" id="RHEA:20125"/>
        <dbReference type="Rhea" id="RHEA-COMP:10000"/>
        <dbReference type="Rhea" id="RHEA-COMP:10001"/>
        <dbReference type="ChEBI" id="CHEBI:15378"/>
        <dbReference type="ChEBI" id="CHEBI:33737"/>
        <dbReference type="ChEBI" id="CHEBI:33738"/>
        <dbReference type="ChEBI" id="CHEBI:57783"/>
        <dbReference type="ChEBI" id="CHEBI:58349"/>
        <dbReference type="EC" id="1.18.1.2"/>
    </reaction>
</comment>
<comment type="cofactor">
    <cofactor evidence="1">
        <name>FAD</name>
        <dbReference type="ChEBI" id="CHEBI:57692"/>
    </cofactor>
</comment>
<feature type="domain" description="4Fe-4S ferredoxin-type" evidence="11">
    <location>
        <begin position="1"/>
        <end position="29"/>
    </location>
</feature>
<evidence type="ECO:0000256" key="2">
    <source>
        <dbReference type="ARBA" id="ARBA00013223"/>
    </source>
</evidence>